<sequence>MIYCPGYKAAGLWMSNPSA</sequence>
<organism evidence="1">
    <name type="scientific">Anguilla anguilla</name>
    <name type="common">European freshwater eel</name>
    <name type="synonym">Muraena anguilla</name>
    <dbReference type="NCBI Taxonomy" id="7936"/>
    <lineage>
        <taxon>Eukaryota</taxon>
        <taxon>Metazoa</taxon>
        <taxon>Chordata</taxon>
        <taxon>Craniata</taxon>
        <taxon>Vertebrata</taxon>
        <taxon>Euteleostomi</taxon>
        <taxon>Actinopterygii</taxon>
        <taxon>Neopterygii</taxon>
        <taxon>Teleostei</taxon>
        <taxon>Anguilliformes</taxon>
        <taxon>Anguillidae</taxon>
        <taxon>Anguilla</taxon>
    </lineage>
</organism>
<proteinExistence type="predicted"/>
<dbReference type="EMBL" id="GBXM01076232">
    <property type="protein sequence ID" value="JAH32345.1"/>
    <property type="molecule type" value="Transcribed_RNA"/>
</dbReference>
<dbReference type="AlphaFoldDB" id="A0A0E9RV47"/>
<protein>
    <submittedName>
        <fullName evidence="1">Uncharacterized protein</fullName>
    </submittedName>
</protein>
<accession>A0A0E9RV47</accession>
<reference evidence="1" key="2">
    <citation type="journal article" date="2015" name="Fish Shellfish Immunol.">
        <title>Early steps in the European eel (Anguilla anguilla)-Vibrio vulnificus interaction in the gills: Role of the RtxA13 toxin.</title>
        <authorList>
            <person name="Callol A."/>
            <person name="Pajuelo D."/>
            <person name="Ebbesson L."/>
            <person name="Teles M."/>
            <person name="MacKenzie S."/>
            <person name="Amaro C."/>
        </authorList>
    </citation>
    <scope>NUCLEOTIDE SEQUENCE</scope>
</reference>
<reference evidence="1" key="1">
    <citation type="submission" date="2014-11" db="EMBL/GenBank/DDBJ databases">
        <authorList>
            <person name="Amaro Gonzalez C."/>
        </authorList>
    </citation>
    <scope>NUCLEOTIDE SEQUENCE</scope>
</reference>
<name>A0A0E9RV47_ANGAN</name>
<evidence type="ECO:0000313" key="1">
    <source>
        <dbReference type="EMBL" id="JAH32345.1"/>
    </source>
</evidence>